<evidence type="ECO:0000256" key="5">
    <source>
        <dbReference type="ARBA" id="ARBA00022723"/>
    </source>
</evidence>
<evidence type="ECO:0000256" key="7">
    <source>
        <dbReference type="ARBA" id="ARBA00022801"/>
    </source>
</evidence>
<proteinExistence type="inferred from homology"/>
<reference evidence="9 10" key="1">
    <citation type="journal article" date="2023" name="Elife">
        <title>Identification of key yeast species and microbe-microbe interactions impacting larval growth of Drosophila in the wild.</title>
        <authorList>
            <person name="Mure A."/>
            <person name="Sugiura Y."/>
            <person name="Maeda R."/>
            <person name="Honda K."/>
            <person name="Sakurai N."/>
            <person name="Takahashi Y."/>
            <person name="Watada M."/>
            <person name="Katoh T."/>
            <person name="Gotoh A."/>
            <person name="Gotoh Y."/>
            <person name="Taniguchi I."/>
            <person name="Nakamura K."/>
            <person name="Hayashi T."/>
            <person name="Katayama T."/>
            <person name="Uemura T."/>
            <person name="Hattori Y."/>
        </authorList>
    </citation>
    <scope>NUCLEOTIDE SEQUENCE [LARGE SCALE GENOMIC DNA]</scope>
    <source>
        <strain evidence="9 10">SB-73</strain>
    </source>
</reference>
<organism evidence="9 10">
    <name type="scientific">Starmerella bacillaris</name>
    <name type="common">Yeast</name>
    <name type="synonym">Candida zemplinina</name>
    <dbReference type="NCBI Taxonomy" id="1247836"/>
    <lineage>
        <taxon>Eukaryota</taxon>
        <taxon>Fungi</taxon>
        <taxon>Dikarya</taxon>
        <taxon>Ascomycota</taxon>
        <taxon>Saccharomycotina</taxon>
        <taxon>Dipodascomycetes</taxon>
        <taxon>Dipodascales</taxon>
        <taxon>Trichomonascaceae</taxon>
        <taxon>Starmerella</taxon>
    </lineage>
</organism>
<evidence type="ECO:0000259" key="8">
    <source>
        <dbReference type="PROSITE" id="PS50879"/>
    </source>
</evidence>
<evidence type="ECO:0000313" key="9">
    <source>
        <dbReference type="EMBL" id="GMM49324.1"/>
    </source>
</evidence>
<dbReference type="GO" id="GO:0003676">
    <property type="term" value="F:nucleic acid binding"/>
    <property type="evidence" value="ECO:0007669"/>
    <property type="project" value="InterPro"/>
</dbReference>
<protein>
    <recommendedName>
        <fullName evidence="3">ribonuclease H</fullName>
        <ecNumber evidence="3">3.1.26.4</ecNumber>
    </recommendedName>
</protein>
<dbReference type="PANTHER" id="PTHR10642:SF26">
    <property type="entry name" value="RIBONUCLEASE H1"/>
    <property type="match status" value="1"/>
</dbReference>
<dbReference type="Gene3D" id="3.30.420.10">
    <property type="entry name" value="Ribonuclease H-like superfamily/Ribonuclease H"/>
    <property type="match status" value="1"/>
</dbReference>
<dbReference type="EC" id="3.1.26.4" evidence="3"/>
<dbReference type="InterPro" id="IPR036397">
    <property type="entry name" value="RNaseH_sf"/>
</dbReference>
<dbReference type="GO" id="GO:0004523">
    <property type="term" value="F:RNA-DNA hybrid ribonuclease activity"/>
    <property type="evidence" value="ECO:0007669"/>
    <property type="project" value="UniProtKB-EC"/>
</dbReference>
<comment type="caution">
    <text evidence="9">The sequence shown here is derived from an EMBL/GenBank/DDBJ whole genome shotgun (WGS) entry which is preliminary data.</text>
</comment>
<dbReference type="EMBL" id="BTGC01000001">
    <property type="protein sequence ID" value="GMM49324.1"/>
    <property type="molecule type" value="Genomic_DNA"/>
</dbReference>
<evidence type="ECO:0000256" key="1">
    <source>
        <dbReference type="ARBA" id="ARBA00000077"/>
    </source>
</evidence>
<dbReference type="InterPro" id="IPR050092">
    <property type="entry name" value="RNase_H"/>
</dbReference>
<evidence type="ECO:0000256" key="2">
    <source>
        <dbReference type="ARBA" id="ARBA00005300"/>
    </source>
</evidence>
<dbReference type="GO" id="GO:0043137">
    <property type="term" value="P:DNA replication, removal of RNA primer"/>
    <property type="evidence" value="ECO:0007669"/>
    <property type="project" value="TreeGrafter"/>
</dbReference>
<dbReference type="GO" id="GO:0046872">
    <property type="term" value="F:metal ion binding"/>
    <property type="evidence" value="ECO:0007669"/>
    <property type="project" value="UniProtKB-KW"/>
</dbReference>
<keyword evidence="7" id="KW-0378">Hydrolase</keyword>
<dbReference type="Pfam" id="PF00075">
    <property type="entry name" value="RNase_H"/>
    <property type="match status" value="1"/>
</dbReference>
<dbReference type="PANTHER" id="PTHR10642">
    <property type="entry name" value="RIBONUCLEASE H1"/>
    <property type="match status" value="1"/>
</dbReference>
<keyword evidence="6" id="KW-0255">Endonuclease</keyword>
<dbReference type="Proteomes" id="UP001362899">
    <property type="component" value="Unassembled WGS sequence"/>
</dbReference>
<feature type="domain" description="RNase H type-1" evidence="8">
    <location>
        <begin position="51"/>
        <end position="204"/>
    </location>
</feature>
<keyword evidence="10" id="KW-1185">Reference proteome</keyword>
<comment type="similarity">
    <text evidence="2">Belongs to the RNase H family.</text>
</comment>
<name>A0AAV5RFH9_STABA</name>
<accession>A0AAV5RFH9</accession>
<evidence type="ECO:0000256" key="3">
    <source>
        <dbReference type="ARBA" id="ARBA00012180"/>
    </source>
</evidence>
<evidence type="ECO:0000256" key="6">
    <source>
        <dbReference type="ARBA" id="ARBA00022759"/>
    </source>
</evidence>
<dbReference type="AlphaFoldDB" id="A0AAV5RFH9"/>
<sequence length="208" mass="23771">MLFYAFKKNKVRGIYGTYKGYSRQKSYYSNCTTLERVSLKAAIEFVTSDLPENATRVYTDGSYSQLTHESGWGVYFEKNIHSEESGSVTGVRKSELNSSVTAEYVAIRNALSDIMDLKVGVYELFTDSQEFCEIIWHLYDIWQKHGFMTARKNQVAHKEILQCIHNKIKQIESKGSKIYVIHITAHAGCVGNERADFLARMGRLRIGV</sequence>
<comment type="catalytic activity">
    <reaction evidence="1">
        <text>Endonucleolytic cleavage to 5'-phosphomonoester.</text>
        <dbReference type="EC" id="3.1.26.4"/>
    </reaction>
</comment>
<dbReference type="SUPFAM" id="SSF53098">
    <property type="entry name" value="Ribonuclease H-like"/>
    <property type="match status" value="1"/>
</dbReference>
<dbReference type="PROSITE" id="PS50879">
    <property type="entry name" value="RNASE_H_1"/>
    <property type="match status" value="1"/>
</dbReference>
<evidence type="ECO:0000313" key="10">
    <source>
        <dbReference type="Proteomes" id="UP001362899"/>
    </source>
</evidence>
<keyword evidence="5" id="KW-0479">Metal-binding</keyword>
<keyword evidence="4" id="KW-0540">Nuclease</keyword>
<dbReference type="InterPro" id="IPR002156">
    <property type="entry name" value="RNaseH_domain"/>
</dbReference>
<evidence type="ECO:0000256" key="4">
    <source>
        <dbReference type="ARBA" id="ARBA00022722"/>
    </source>
</evidence>
<dbReference type="InterPro" id="IPR012337">
    <property type="entry name" value="RNaseH-like_sf"/>
</dbReference>
<gene>
    <name evidence="9" type="ORF">DASB73_002820</name>
</gene>